<gene>
    <name evidence="3" type="ORF">OSTQU699_LOCUS10820</name>
</gene>
<dbReference type="SUPFAM" id="SSF46565">
    <property type="entry name" value="Chaperone J-domain"/>
    <property type="match status" value="1"/>
</dbReference>
<feature type="region of interest" description="Disordered" evidence="1">
    <location>
        <begin position="274"/>
        <end position="306"/>
    </location>
</feature>
<dbReference type="AlphaFoldDB" id="A0A8S1JFZ3"/>
<feature type="region of interest" description="Disordered" evidence="1">
    <location>
        <begin position="476"/>
        <end position="518"/>
    </location>
</feature>
<dbReference type="GO" id="GO:0072583">
    <property type="term" value="P:clathrin-dependent endocytosis"/>
    <property type="evidence" value="ECO:0007669"/>
    <property type="project" value="TreeGrafter"/>
</dbReference>
<feature type="region of interest" description="Disordered" evidence="1">
    <location>
        <begin position="562"/>
        <end position="598"/>
    </location>
</feature>
<dbReference type="InterPro" id="IPR036869">
    <property type="entry name" value="J_dom_sf"/>
</dbReference>
<feature type="region of interest" description="Disordered" evidence="1">
    <location>
        <begin position="650"/>
        <end position="722"/>
    </location>
</feature>
<protein>
    <recommendedName>
        <fullName evidence="2">J domain-containing protein</fullName>
    </recommendedName>
</protein>
<feature type="compositionally biased region" description="Basic and acidic residues" evidence="1">
    <location>
        <begin position="562"/>
        <end position="585"/>
    </location>
</feature>
<dbReference type="GO" id="GO:0072318">
    <property type="term" value="P:clathrin coat disassembly"/>
    <property type="evidence" value="ECO:0007669"/>
    <property type="project" value="TreeGrafter"/>
</dbReference>
<feature type="compositionally biased region" description="Polar residues" evidence="1">
    <location>
        <begin position="664"/>
        <end position="675"/>
    </location>
</feature>
<proteinExistence type="predicted"/>
<dbReference type="GO" id="GO:0031982">
    <property type="term" value="C:vesicle"/>
    <property type="evidence" value="ECO:0007669"/>
    <property type="project" value="TreeGrafter"/>
</dbReference>
<name>A0A8S1JFZ3_9CHLO</name>
<dbReference type="GO" id="GO:0030276">
    <property type="term" value="F:clathrin binding"/>
    <property type="evidence" value="ECO:0007669"/>
    <property type="project" value="TreeGrafter"/>
</dbReference>
<accession>A0A8S1JFZ3</accession>
<comment type="caution">
    <text evidence="3">The sequence shown here is derived from an EMBL/GenBank/DDBJ whole genome shotgun (WGS) entry which is preliminary data.</text>
</comment>
<organism evidence="3 4">
    <name type="scientific">Ostreobium quekettii</name>
    <dbReference type="NCBI Taxonomy" id="121088"/>
    <lineage>
        <taxon>Eukaryota</taxon>
        <taxon>Viridiplantae</taxon>
        <taxon>Chlorophyta</taxon>
        <taxon>core chlorophytes</taxon>
        <taxon>Ulvophyceae</taxon>
        <taxon>TCBD clade</taxon>
        <taxon>Bryopsidales</taxon>
        <taxon>Ostreobineae</taxon>
        <taxon>Ostreobiaceae</taxon>
        <taxon>Ostreobium</taxon>
    </lineage>
</organism>
<keyword evidence="4" id="KW-1185">Reference proteome</keyword>
<reference evidence="3" key="1">
    <citation type="submission" date="2020-12" db="EMBL/GenBank/DDBJ databases">
        <authorList>
            <person name="Iha C."/>
        </authorList>
    </citation>
    <scope>NUCLEOTIDE SEQUENCE</scope>
</reference>
<feature type="compositionally biased region" description="Low complexity" evidence="1">
    <location>
        <begin position="90"/>
        <end position="102"/>
    </location>
</feature>
<feature type="region of interest" description="Disordered" evidence="1">
    <location>
        <begin position="79"/>
        <end position="143"/>
    </location>
</feature>
<feature type="domain" description="J" evidence="2">
    <location>
        <begin position="961"/>
        <end position="1023"/>
    </location>
</feature>
<evidence type="ECO:0000313" key="3">
    <source>
        <dbReference type="EMBL" id="CAD7705465.1"/>
    </source>
</evidence>
<feature type="region of interest" description="Disordered" evidence="1">
    <location>
        <begin position="353"/>
        <end position="442"/>
    </location>
</feature>
<evidence type="ECO:0000256" key="1">
    <source>
        <dbReference type="SAM" id="MobiDB-lite"/>
    </source>
</evidence>
<dbReference type="PROSITE" id="PS50076">
    <property type="entry name" value="DNAJ_2"/>
    <property type="match status" value="1"/>
</dbReference>
<feature type="compositionally biased region" description="Low complexity" evidence="1">
    <location>
        <begin position="113"/>
        <end position="134"/>
    </location>
</feature>
<dbReference type="OrthoDB" id="1717591at2759"/>
<dbReference type="Gene3D" id="1.10.287.110">
    <property type="entry name" value="DnaJ domain"/>
    <property type="match status" value="1"/>
</dbReference>
<dbReference type="Proteomes" id="UP000708148">
    <property type="component" value="Unassembled WGS sequence"/>
</dbReference>
<feature type="region of interest" description="Disordered" evidence="1">
    <location>
        <begin position="171"/>
        <end position="229"/>
    </location>
</feature>
<sequence length="1023" mass="106230">MARRGNDAFEGLISSVPGLDTSGFVKRSMNEQKAATRAACPAAGRPEAVWGGTGGARQVQMSTGTGVAGLTGQQHRQQGLGVRSGMPSSMGGANAARGRGMATPAAEGFESAAGRSGFGRSPPSGGASCPAAGRAGRGGAESSLDSLMASVQGLDTSGFVKRSLNDLRAGGGAGDAAGGSVSQRPAAGAGRSADAVGIDRAQPDTLDLLGGKLQDSAPRGGGASGLGDAWASPPLGGGAAPIVSVSADELDALSAPAPTAGPAVSSAGFVDLFDGIPGGLPEEPPPQPAPKAAQQTRTRTPANRGDDLLGMGSQDISNLEALNIGDVFSPRRLGVSQAVNYGEVEDEGIRASEASPLTADLIPNTPPAESAPAPSQRSIGSIRQRKPSKEAYAAVCTNPDNSDEEWATASEEGSPSPRDNPMAAGYQGFGGGDGDLVGSPKLPAVGEDEEVVEVKRSKAPVFGKLSRGVAKELKKGLGKLQKSRGGEEKDAKAERAAAVDAEQPKEREGMEEEGRGGFKAVQSRALKYGQNLGKAAMQLRDKGLEAVKQSLEVAQDWMDKGLEARKKSEEPGSIEEHSANVERPHATGPRVDQLQEDDDYADIVEMAAELQNLPYGDRSLAVSEMEPEIQVKVVELLRSQGVEVMAGAQHQPTHFNDGRMPGSGSLSPPATAVTQPPSPGFQRAVSDNALSRDEKGLWDDGPVDDGSGDGNLGSPMGVERSSSLPELGEVDLLNLGSLETSPKAGAGGAGASTAAKVVCAANPDDLGDFFQGTGPSAEVGVAGISAAVDVPCTSNPDDLGTFFQSSVPVPPPSPQPEVDDFFGASSSQAGCGQEGGSAVGQLHVGSTDELMTFDGPEHESKSQAAAAAARHSNLYANKGGEEGEPEVRRMLRTQREQKKHAKMVEALETKIRRDQEEVERQEAQHEYKEAYVPMIQAWKDQHRANIRGMLTSLHTMLWEGTSWKILTVADVLEPGQVKKAYMKANLIVHPDKVRQKNGTNEQVVIADMVFDALKEAWNEFQKG</sequence>
<dbReference type="PANTHER" id="PTHR23172">
    <property type="entry name" value="AUXILIN/CYCLIN G-ASSOCIATED KINASE-RELATED"/>
    <property type="match status" value="1"/>
</dbReference>
<feature type="compositionally biased region" description="Basic and acidic residues" evidence="1">
    <location>
        <begin position="484"/>
        <end position="516"/>
    </location>
</feature>
<dbReference type="GO" id="GO:0005737">
    <property type="term" value="C:cytoplasm"/>
    <property type="evidence" value="ECO:0007669"/>
    <property type="project" value="TreeGrafter"/>
</dbReference>
<evidence type="ECO:0000313" key="4">
    <source>
        <dbReference type="Proteomes" id="UP000708148"/>
    </source>
</evidence>
<dbReference type="InterPro" id="IPR001623">
    <property type="entry name" value="DnaJ_domain"/>
</dbReference>
<evidence type="ECO:0000259" key="2">
    <source>
        <dbReference type="PROSITE" id="PS50076"/>
    </source>
</evidence>
<dbReference type="EMBL" id="CAJHUC010003128">
    <property type="protein sequence ID" value="CAD7705465.1"/>
    <property type="molecule type" value="Genomic_DNA"/>
</dbReference>
<dbReference type="PANTHER" id="PTHR23172:SF19">
    <property type="entry name" value="J DOMAIN-CONTAINING PROTEIN"/>
    <property type="match status" value="1"/>
</dbReference>